<dbReference type="FunFam" id="1.20.1070.10:FF:000230">
    <property type="entry name" value="F2R-like thrombin or trypsin receptor 3"/>
    <property type="match status" value="1"/>
</dbReference>
<feature type="domain" description="G-protein coupled receptors family 1 profile" evidence="23">
    <location>
        <begin position="203"/>
        <end position="449"/>
    </location>
</feature>
<evidence type="ECO:0000256" key="11">
    <source>
        <dbReference type="ARBA" id="ARBA00023170"/>
    </source>
</evidence>
<evidence type="ECO:0000256" key="10">
    <source>
        <dbReference type="ARBA" id="ARBA00023157"/>
    </source>
</evidence>
<feature type="signal peptide" evidence="22">
    <location>
        <begin position="1"/>
        <end position="27"/>
    </location>
</feature>
<evidence type="ECO:0000256" key="7">
    <source>
        <dbReference type="ARBA" id="ARBA00023040"/>
    </source>
</evidence>
<keyword evidence="8" id="KW-0094">Blood coagulation</keyword>
<dbReference type="GO" id="GO:0005886">
    <property type="term" value="C:plasma membrane"/>
    <property type="evidence" value="ECO:0007669"/>
    <property type="project" value="UniProtKB-SubCell"/>
</dbReference>
<keyword evidence="2" id="KW-1003">Cell membrane</keyword>
<dbReference type="PRINTS" id="PR01428">
    <property type="entry name" value="PROTEASEAR"/>
</dbReference>
<dbReference type="GO" id="GO:0030168">
    <property type="term" value="P:platelet activation"/>
    <property type="evidence" value="ECO:0007669"/>
    <property type="project" value="UniProtKB-ARBA"/>
</dbReference>
<evidence type="ECO:0000259" key="23">
    <source>
        <dbReference type="PROSITE" id="PS50262"/>
    </source>
</evidence>
<dbReference type="PANTHER" id="PTHR24232:SF22">
    <property type="entry name" value="PROTEINASE-ACTIVATED RECEPTOR 4"/>
    <property type="match status" value="1"/>
</dbReference>
<evidence type="ECO:0000256" key="8">
    <source>
        <dbReference type="ARBA" id="ARBA00023084"/>
    </source>
</evidence>
<accession>A0A6J3H343</accession>
<evidence type="ECO:0000256" key="16">
    <source>
        <dbReference type="ARBA" id="ARBA00080351"/>
    </source>
</evidence>
<evidence type="ECO:0000256" key="20">
    <source>
        <dbReference type="SAM" id="MobiDB-lite"/>
    </source>
</evidence>
<sequence length="494" mass="52200">MLPGLVRSWGCWLQLGLPLNLTGLAPGSPGGTTAGHSNLGQPSLHSLHSGPPTGWLASGPGGSSGQGPCLPSLSPLARSAHPPRIPEAGARCPVRQEARGHSPRQRSPVMCGHLLLWPLVLGFSLLGSGQTPSVYDDGGSTGGSDDSTLSILPGPRGYPGRVCANDSDTLELPDSSRALLLGWVPTRLVPALYGLVLAVGLPANGLALWVLATRVPRLPSTVLLMNLAAADLLLALVLPPRVLYHLRGQRWPFGETACRLATASLYGHMYGSVLLLAAVSLDRYLALVHPLRARTLRGRRLALGLCVAAWLMAAALALPLALQRQTFRLAHSDRVLCHDALPLDAQASHWQPAFTCLALLGCFLPLLVMLLCYGATLRTLAAGGRRYGHALRLTALVLASAVAFFVPSNVLLLLHYSDPSPGAWGDLYGAYVPSLALSTLNSCVDPFVYYYVSAEFRDKVRAGLFRQPPGDTVASKASGEGGSRVIGTHFSLLQ</sequence>
<dbReference type="Pfam" id="PF00001">
    <property type="entry name" value="7tm_1"/>
    <property type="match status" value="1"/>
</dbReference>
<evidence type="ECO:0000256" key="1">
    <source>
        <dbReference type="ARBA" id="ARBA00004651"/>
    </source>
</evidence>
<evidence type="ECO:0000256" key="14">
    <source>
        <dbReference type="ARBA" id="ARBA00053164"/>
    </source>
</evidence>
<feature type="disulfide bond" evidence="18">
    <location>
        <begin position="258"/>
        <end position="337"/>
    </location>
</feature>
<evidence type="ECO:0000256" key="4">
    <source>
        <dbReference type="ARBA" id="ARBA00022696"/>
    </source>
</evidence>
<keyword evidence="7 19" id="KW-0297">G-protein coupled receptor</keyword>
<gene>
    <name evidence="25" type="primary">F2RL3</name>
</gene>
<dbReference type="InterPro" id="IPR017452">
    <property type="entry name" value="GPCR_Rhodpsn_7TM"/>
</dbReference>
<evidence type="ECO:0000256" key="21">
    <source>
        <dbReference type="SAM" id="Phobius"/>
    </source>
</evidence>
<evidence type="ECO:0000256" key="17">
    <source>
        <dbReference type="ARBA" id="ARBA00082892"/>
    </source>
</evidence>
<feature type="region of interest" description="Disordered" evidence="20">
    <location>
        <begin position="134"/>
        <end position="157"/>
    </location>
</feature>
<comment type="subcellular location">
    <subcellularLocation>
        <location evidence="1">Cell membrane</location>
        <topology evidence="1">Multi-pass membrane protein</topology>
    </subcellularLocation>
</comment>
<evidence type="ECO:0000256" key="12">
    <source>
        <dbReference type="ARBA" id="ARBA00023180"/>
    </source>
</evidence>
<keyword evidence="10 18" id="KW-1015">Disulfide bond</keyword>
<evidence type="ECO:0000256" key="19">
    <source>
        <dbReference type="RuleBase" id="RU000688"/>
    </source>
</evidence>
<keyword evidence="13 19" id="KW-0807">Transducer</keyword>
<evidence type="ECO:0000256" key="5">
    <source>
        <dbReference type="ARBA" id="ARBA00022729"/>
    </source>
</evidence>
<evidence type="ECO:0000256" key="2">
    <source>
        <dbReference type="ARBA" id="ARBA00022475"/>
    </source>
</evidence>
<dbReference type="PRINTS" id="PR01430">
    <property type="entry name" value="PROTEASEAR4"/>
</dbReference>
<feature type="transmembrane region" description="Helical" evidence="21">
    <location>
        <begin position="263"/>
        <end position="281"/>
    </location>
</feature>
<dbReference type="Proteomes" id="UP000504640">
    <property type="component" value="Unplaced"/>
</dbReference>
<evidence type="ECO:0000256" key="18">
    <source>
        <dbReference type="PIRSR" id="PIRSR603912-52"/>
    </source>
</evidence>
<dbReference type="CTD" id="9002"/>
<keyword evidence="6 21" id="KW-1133">Transmembrane helix</keyword>
<reference evidence="25" key="1">
    <citation type="submission" date="2025-08" db="UniProtKB">
        <authorList>
            <consortium name="RefSeq"/>
        </authorList>
    </citation>
    <scope>IDENTIFICATION</scope>
    <source>
        <tissue evidence="25">Blood</tissue>
    </source>
</reference>
<evidence type="ECO:0000256" key="22">
    <source>
        <dbReference type="SAM" id="SignalP"/>
    </source>
</evidence>
<dbReference type="RefSeq" id="XP_032124601.1">
    <property type="nucleotide sequence ID" value="XM_032268710.1"/>
</dbReference>
<feature type="transmembrane region" description="Helical" evidence="21">
    <location>
        <begin position="191"/>
        <end position="211"/>
    </location>
</feature>
<dbReference type="AlphaFoldDB" id="A0A6J3H343"/>
<dbReference type="GO" id="GO:0015057">
    <property type="term" value="F:thrombin-activated receptor activity"/>
    <property type="evidence" value="ECO:0007669"/>
    <property type="project" value="InterPro"/>
</dbReference>
<feature type="compositionally biased region" description="Low complexity" evidence="20">
    <location>
        <begin position="66"/>
        <end position="76"/>
    </location>
</feature>
<evidence type="ECO:0000256" key="13">
    <source>
        <dbReference type="ARBA" id="ARBA00023224"/>
    </source>
</evidence>
<dbReference type="InterPro" id="IPR003912">
    <property type="entry name" value="Protea_act_rcpt"/>
</dbReference>
<evidence type="ECO:0000256" key="9">
    <source>
        <dbReference type="ARBA" id="ARBA00023136"/>
    </source>
</evidence>
<protein>
    <recommendedName>
        <fullName evidence="15">Proteinase-activated receptor 4</fullName>
    </recommendedName>
    <alternativeName>
        <fullName evidence="17">Coagulation factor II receptor-like 3</fullName>
    </alternativeName>
    <alternativeName>
        <fullName evidence="16">Thrombin receptor-like 3</fullName>
    </alternativeName>
</protein>
<keyword evidence="5 22" id="KW-0732">Signal</keyword>
<dbReference type="InterPro" id="IPR000276">
    <property type="entry name" value="GPCR_Rhodpsn"/>
</dbReference>
<keyword evidence="24" id="KW-1185">Reference proteome</keyword>
<feature type="transmembrane region" description="Helical" evidence="21">
    <location>
        <begin position="352"/>
        <end position="373"/>
    </location>
</feature>
<evidence type="ECO:0000256" key="3">
    <source>
        <dbReference type="ARBA" id="ARBA00022692"/>
    </source>
</evidence>
<dbReference type="InterPro" id="IPR003944">
    <property type="entry name" value="Prot_act_rcpt_4"/>
</dbReference>
<comment type="similarity">
    <text evidence="19">Belongs to the G-protein coupled receptor 1 family.</text>
</comment>
<comment type="function">
    <text evidence="14">Receptor for activated thrombin or trypsin coupled to G proteins that stimulate phosphoinositide hydrolysis. May play a role in platelets activation.</text>
</comment>
<dbReference type="GeneID" id="116543280"/>
<evidence type="ECO:0000313" key="24">
    <source>
        <dbReference type="Proteomes" id="UP000504640"/>
    </source>
</evidence>
<keyword evidence="12" id="KW-0325">Glycoprotein</keyword>
<keyword evidence="9 21" id="KW-0472">Membrane</keyword>
<feature type="transmembrane region" description="Helical" evidence="21">
    <location>
        <begin position="393"/>
        <end position="416"/>
    </location>
</feature>
<feature type="transmembrane region" description="Helical" evidence="21">
    <location>
        <begin position="223"/>
        <end position="243"/>
    </location>
</feature>
<keyword evidence="4" id="KW-0356">Hemostasis</keyword>
<feature type="region of interest" description="Disordered" evidence="20">
    <location>
        <begin position="28"/>
        <end position="106"/>
    </location>
</feature>
<feature type="transmembrane region" description="Helical" evidence="21">
    <location>
        <begin position="428"/>
        <end position="452"/>
    </location>
</feature>
<name>A0A6J3H343_SAPAP</name>
<keyword evidence="11 19" id="KW-0675">Receptor</keyword>
<feature type="chain" id="PRO_5027110759" description="Proteinase-activated receptor 4" evidence="22">
    <location>
        <begin position="28"/>
        <end position="494"/>
    </location>
</feature>
<dbReference type="PANTHER" id="PTHR24232">
    <property type="entry name" value="G-PROTEIN COUPLED RECEPTOR"/>
    <property type="match status" value="1"/>
</dbReference>
<evidence type="ECO:0000256" key="6">
    <source>
        <dbReference type="ARBA" id="ARBA00022989"/>
    </source>
</evidence>
<feature type="transmembrane region" description="Helical" evidence="21">
    <location>
        <begin position="301"/>
        <end position="322"/>
    </location>
</feature>
<dbReference type="Gene3D" id="1.20.1070.10">
    <property type="entry name" value="Rhodopsin 7-helix transmembrane proteins"/>
    <property type="match status" value="1"/>
</dbReference>
<keyword evidence="3 19" id="KW-0812">Transmembrane</keyword>
<dbReference type="GO" id="GO:0007200">
    <property type="term" value="P:phospholipase C-activating G protein-coupled receptor signaling pathway"/>
    <property type="evidence" value="ECO:0007669"/>
    <property type="project" value="TreeGrafter"/>
</dbReference>
<dbReference type="PROSITE" id="PS50262">
    <property type="entry name" value="G_PROTEIN_RECEP_F1_2"/>
    <property type="match status" value="1"/>
</dbReference>
<evidence type="ECO:0000313" key="25">
    <source>
        <dbReference type="RefSeq" id="XP_032124601.1"/>
    </source>
</evidence>
<evidence type="ECO:0000256" key="15">
    <source>
        <dbReference type="ARBA" id="ARBA00073808"/>
    </source>
</evidence>
<feature type="compositionally biased region" description="Polar residues" evidence="20">
    <location>
        <begin position="34"/>
        <end position="46"/>
    </location>
</feature>
<dbReference type="PRINTS" id="PR00237">
    <property type="entry name" value="GPCRRHODOPSN"/>
</dbReference>
<dbReference type="CDD" id="cd15372">
    <property type="entry name" value="7tmA_PAR4"/>
    <property type="match status" value="1"/>
</dbReference>
<organism evidence="24 25">
    <name type="scientific">Sapajus apella</name>
    <name type="common">Brown-capped capuchin</name>
    <name type="synonym">Cebus apella</name>
    <dbReference type="NCBI Taxonomy" id="9515"/>
    <lineage>
        <taxon>Eukaryota</taxon>
        <taxon>Metazoa</taxon>
        <taxon>Chordata</taxon>
        <taxon>Craniata</taxon>
        <taxon>Vertebrata</taxon>
        <taxon>Euteleostomi</taxon>
        <taxon>Mammalia</taxon>
        <taxon>Eutheria</taxon>
        <taxon>Euarchontoglires</taxon>
        <taxon>Primates</taxon>
        <taxon>Haplorrhini</taxon>
        <taxon>Platyrrhini</taxon>
        <taxon>Cebidae</taxon>
        <taxon>Cebinae</taxon>
        <taxon>Sapajus</taxon>
    </lineage>
</organism>
<dbReference type="SUPFAM" id="SSF81321">
    <property type="entry name" value="Family A G protein-coupled receptor-like"/>
    <property type="match status" value="1"/>
</dbReference>
<proteinExistence type="inferred from homology"/>
<dbReference type="GO" id="GO:0035025">
    <property type="term" value="P:positive regulation of Rho protein signal transduction"/>
    <property type="evidence" value="ECO:0007669"/>
    <property type="project" value="TreeGrafter"/>
</dbReference>
<dbReference type="PROSITE" id="PS00237">
    <property type="entry name" value="G_PROTEIN_RECEP_F1_1"/>
    <property type="match status" value="1"/>
</dbReference>